<dbReference type="Gene3D" id="3.40.640.10">
    <property type="entry name" value="Type I PLP-dependent aspartate aminotransferase-like (Major domain)"/>
    <property type="match status" value="1"/>
</dbReference>
<dbReference type="Pfam" id="PF00155">
    <property type="entry name" value="Aminotran_1_2"/>
    <property type="match status" value="1"/>
</dbReference>
<dbReference type="InterPro" id="IPR015424">
    <property type="entry name" value="PyrdxlP-dep_Trfase"/>
</dbReference>
<dbReference type="STRING" id="288992.SAMN04488522_10471"/>
<keyword evidence="4" id="KW-0238">DNA-binding</keyword>
<keyword evidence="2" id="KW-0663">Pyridoxal phosphate</keyword>
<dbReference type="InterPro" id="IPR051446">
    <property type="entry name" value="HTH_trans_reg/aminotransferase"/>
</dbReference>
<evidence type="ECO:0000256" key="1">
    <source>
        <dbReference type="ARBA" id="ARBA00005384"/>
    </source>
</evidence>
<evidence type="ECO:0000256" key="5">
    <source>
        <dbReference type="ARBA" id="ARBA00023163"/>
    </source>
</evidence>
<accession>A0A1M5G6M4</accession>
<evidence type="ECO:0000313" key="7">
    <source>
        <dbReference type="EMBL" id="SHF99102.1"/>
    </source>
</evidence>
<dbReference type="Gene3D" id="1.10.10.10">
    <property type="entry name" value="Winged helix-like DNA-binding domain superfamily/Winged helix DNA-binding domain"/>
    <property type="match status" value="1"/>
</dbReference>
<dbReference type="SMART" id="SM00345">
    <property type="entry name" value="HTH_GNTR"/>
    <property type="match status" value="1"/>
</dbReference>
<organism evidence="7 8">
    <name type="scientific">Pedobacter caeni</name>
    <dbReference type="NCBI Taxonomy" id="288992"/>
    <lineage>
        <taxon>Bacteria</taxon>
        <taxon>Pseudomonadati</taxon>
        <taxon>Bacteroidota</taxon>
        <taxon>Sphingobacteriia</taxon>
        <taxon>Sphingobacteriales</taxon>
        <taxon>Sphingobacteriaceae</taxon>
        <taxon>Pedobacter</taxon>
    </lineage>
</organism>
<dbReference type="SUPFAM" id="SSF46785">
    <property type="entry name" value="Winged helix' DNA-binding domain"/>
    <property type="match status" value="1"/>
</dbReference>
<dbReference type="PANTHER" id="PTHR46577:SF1">
    <property type="entry name" value="HTH-TYPE TRANSCRIPTIONAL REGULATORY PROTEIN GABR"/>
    <property type="match status" value="1"/>
</dbReference>
<dbReference type="InterPro" id="IPR015421">
    <property type="entry name" value="PyrdxlP-dep_Trfase_major"/>
</dbReference>
<dbReference type="GO" id="GO:0003677">
    <property type="term" value="F:DNA binding"/>
    <property type="evidence" value="ECO:0007669"/>
    <property type="project" value="UniProtKB-KW"/>
</dbReference>
<comment type="similarity">
    <text evidence="1">In the C-terminal section; belongs to the class-I pyridoxal-phosphate-dependent aminotransferase family.</text>
</comment>
<dbReference type="CDD" id="cd00609">
    <property type="entry name" value="AAT_like"/>
    <property type="match status" value="1"/>
</dbReference>
<dbReference type="InterPro" id="IPR036388">
    <property type="entry name" value="WH-like_DNA-bd_sf"/>
</dbReference>
<evidence type="ECO:0000256" key="2">
    <source>
        <dbReference type="ARBA" id="ARBA00022898"/>
    </source>
</evidence>
<evidence type="ECO:0000313" key="8">
    <source>
        <dbReference type="Proteomes" id="UP000184287"/>
    </source>
</evidence>
<dbReference type="AlphaFoldDB" id="A0A1M5G6M4"/>
<evidence type="ECO:0000256" key="4">
    <source>
        <dbReference type="ARBA" id="ARBA00023125"/>
    </source>
</evidence>
<evidence type="ECO:0000259" key="6">
    <source>
        <dbReference type="PROSITE" id="PS50949"/>
    </source>
</evidence>
<gene>
    <name evidence="7" type="ORF">SAMN04488522_10471</name>
</gene>
<dbReference type="InterPro" id="IPR004839">
    <property type="entry name" value="Aminotransferase_I/II_large"/>
</dbReference>
<dbReference type="Proteomes" id="UP000184287">
    <property type="component" value="Unassembled WGS sequence"/>
</dbReference>
<dbReference type="CDD" id="cd07377">
    <property type="entry name" value="WHTH_GntR"/>
    <property type="match status" value="1"/>
</dbReference>
<dbReference type="SUPFAM" id="SSF53383">
    <property type="entry name" value="PLP-dependent transferases"/>
    <property type="match status" value="1"/>
</dbReference>
<dbReference type="PANTHER" id="PTHR46577">
    <property type="entry name" value="HTH-TYPE TRANSCRIPTIONAL REGULATORY PROTEIN GABR"/>
    <property type="match status" value="1"/>
</dbReference>
<keyword evidence="5" id="KW-0804">Transcription</keyword>
<feature type="domain" description="HTH gntR-type" evidence="6">
    <location>
        <begin position="21"/>
        <end position="89"/>
    </location>
</feature>
<keyword evidence="3" id="KW-0805">Transcription regulation</keyword>
<protein>
    <submittedName>
        <fullName evidence="7">Transcriptional regulator, GntR family</fullName>
    </submittedName>
</protein>
<proteinExistence type="inferred from homology"/>
<name>A0A1M5G6M4_9SPHI</name>
<evidence type="ECO:0000256" key="3">
    <source>
        <dbReference type="ARBA" id="ARBA00023015"/>
    </source>
</evidence>
<dbReference type="GO" id="GO:0003700">
    <property type="term" value="F:DNA-binding transcription factor activity"/>
    <property type="evidence" value="ECO:0007669"/>
    <property type="project" value="InterPro"/>
</dbReference>
<dbReference type="EMBL" id="FQUQ01000004">
    <property type="protein sequence ID" value="SHF99102.1"/>
    <property type="molecule type" value="Genomic_DNA"/>
</dbReference>
<keyword evidence="8" id="KW-1185">Reference proteome</keyword>
<dbReference type="OrthoDB" id="594134at2"/>
<dbReference type="RefSeq" id="WP_073232814.1">
    <property type="nucleotide sequence ID" value="NZ_FQUQ01000004.1"/>
</dbReference>
<dbReference type="Pfam" id="PF00392">
    <property type="entry name" value="GntR"/>
    <property type="match status" value="1"/>
</dbReference>
<dbReference type="InterPro" id="IPR000524">
    <property type="entry name" value="Tscrpt_reg_HTH_GntR"/>
</dbReference>
<dbReference type="GO" id="GO:0030170">
    <property type="term" value="F:pyridoxal phosphate binding"/>
    <property type="evidence" value="ECO:0007669"/>
    <property type="project" value="InterPro"/>
</dbReference>
<reference evidence="8" key="1">
    <citation type="submission" date="2016-11" db="EMBL/GenBank/DDBJ databases">
        <authorList>
            <person name="Varghese N."/>
            <person name="Submissions S."/>
        </authorList>
    </citation>
    <scope>NUCLEOTIDE SEQUENCE [LARGE SCALE GENOMIC DNA]</scope>
    <source>
        <strain evidence="8">DSM 16990</strain>
    </source>
</reference>
<sequence>MSKLSPEILLTFIQLDRSLKTPLYIQLYDEIKRGVFEGMLKHGDRMPSTRSLALEFSVSRNSVLLAFEQLRLEGFLTAEAGAGTYVSEQLNELKHVPEKVVQQEPARQKAVNRNDFPLHTKFVLDYIGQEATLPFQPSIPSFTDFPFQIWARLAASVYKDIHQLHLGYDSAQGYLPLREALTDYLRINRSIHCSADQIIIVNGSSQALHLAAELLLKKNDLCWMEDPGYLRAKSAIVRFGAKICPVPITKNGMDLEYAMGNFPTAKLAYVSPSHQYPLGETMPLIERIKLLKWAADHQMWIMEDDYESEFRYVKRPIPALKGLDTFGRVIYVGTFNKTLFPALRIGYMVLPSAAMANEFTIAKAVIDRQSPVIDQAILTRFMVEGHFSRHLRRMRLIYKKAQEDLVGLLQKHLGGQIRISVADAGMHLIIWLLKKQDTATILQMARERGVMLYAIDELSVEFRHEGAFFLGFTGFKPETMEKAVLILKEVLSLNNQL</sequence>
<dbReference type="PROSITE" id="PS50949">
    <property type="entry name" value="HTH_GNTR"/>
    <property type="match status" value="1"/>
</dbReference>
<dbReference type="InterPro" id="IPR036390">
    <property type="entry name" value="WH_DNA-bd_sf"/>
</dbReference>